<keyword evidence="1" id="KW-0560">Oxidoreductase</keyword>
<keyword evidence="1" id="KW-0408">Iron</keyword>
<sequence>MGLQQKRQDMATLEDIVNLECYPLNAPDSEKYRECVERISRQLDEDGCAHFARFIRSDLIERLREESEEVAPKAHYHSNKVTPYATADDDAYPEDHPMRRFQAFSNGFVAKDLIDEDKLVQRLYRNPIFQQFIADCLQEERIYEYADPIAGLVINVMPENTTLPWHFDTNEFIVSLMTRRPESGGDFQYAPNIRTPGHENFEEVQRILDGDHGKVKSLTLNTGDLQLFKGRYSMHRVAPTQGQRLCALLGYAKEPGMIGRVKRTQDVYGRVTQAHIDAENAQREDSLAG</sequence>
<accession>A0ABY8FF21</accession>
<dbReference type="SUPFAM" id="SSF51197">
    <property type="entry name" value="Clavaminate synthase-like"/>
    <property type="match status" value="1"/>
</dbReference>
<dbReference type="InterPro" id="IPR056470">
    <property type="entry name" value="BesD/HalB-like"/>
</dbReference>
<evidence type="ECO:0000259" key="2">
    <source>
        <dbReference type="PROSITE" id="PS51471"/>
    </source>
</evidence>
<proteinExistence type="inferred from homology"/>
<comment type="similarity">
    <text evidence="1">Belongs to the iron/ascorbate-dependent oxidoreductase family.</text>
</comment>
<evidence type="ECO:0000256" key="1">
    <source>
        <dbReference type="RuleBase" id="RU003682"/>
    </source>
</evidence>
<dbReference type="RefSeq" id="WP_110689633.1">
    <property type="nucleotide sequence ID" value="NZ_CP035631.1"/>
</dbReference>
<keyword evidence="1" id="KW-0479">Metal-binding</keyword>
<keyword evidence="4" id="KW-1185">Reference proteome</keyword>
<evidence type="ECO:0000313" key="3">
    <source>
        <dbReference type="EMBL" id="WFF41405.1"/>
    </source>
</evidence>
<feature type="domain" description="Fe2OG dioxygenase" evidence="2">
    <location>
        <begin position="148"/>
        <end position="255"/>
    </location>
</feature>
<gene>
    <name evidence="3" type="ORF">EVC62_07735</name>
</gene>
<evidence type="ECO:0000313" key="4">
    <source>
        <dbReference type="Proteomes" id="UP001321526"/>
    </source>
</evidence>
<dbReference type="InterPro" id="IPR005123">
    <property type="entry name" value="Oxoglu/Fe-dep_dioxygenase_dom"/>
</dbReference>
<reference evidence="3 4" key="1">
    <citation type="submission" date="2019-01" db="EMBL/GenBank/DDBJ databases">
        <title>Genome sequence of Salinicola endophyticus REST5.</title>
        <authorList>
            <person name="Nascimento F.X."/>
        </authorList>
    </citation>
    <scope>NUCLEOTIDE SEQUENCE [LARGE SCALE GENOMIC DNA]</scope>
    <source>
        <strain evidence="3 4">REST5</strain>
    </source>
</reference>
<dbReference type="EMBL" id="CP035631">
    <property type="protein sequence ID" value="WFF41405.1"/>
    <property type="molecule type" value="Genomic_DNA"/>
</dbReference>
<protein>
    <recommendedName>
        <fullName evidence="2">Fe2OG dioxygenase domain-containing protein</fullName>
    </recommendedName>
</protein>
<dbReference type="Gene3D" id="2.60.120.620">
    <property type="entry name" value="q2cbj1_9rhob like domain"/>
    <property type="match status" value="1"/>
</dbReference>
<dbReference type="Pfam" id="PF23169">
    <property type="entry name" value="HalD"/>
    <property type="match status" value="1"/>
</dbReference>
<dbReference type="Proteomes" id="UP001321526">
    <property type="component" value="Chromosome"/>
</dbReference>
<dbReference type="PROSITE" id="PS51471">
    <property type="entry name" value="FE2OG_OXY"/>
    <property type="match status" value="1"/>
</dbReference>
<name>A0ABY8FF21_9GAMM</name>
<organism evidence="3 4">
    <name type="scientific">Salinicola endophyticus</name>
    <dbReference type="NCBI Taxonomy" id="1949083"/>
    <lineage>
        <taxon>Bacteria</taxon>
        <taxon>Pseudomonadati</taxon>
        <taxon>Pseudomonadota</taxon>
        <taxon>Gammaproteobacteria</taxon>
        <taxon>Oceanospirillales</taxon>
        <taxon>Halomonadaceae</taxon>
        <taxon>Salinicola</taxon>
    </lineage>
</organism>